<evidence type="ECO:0000256" key="1">
    <source>
        <dbReference type="SAM" id="MobiDB-lite"/>
    </source>
</evidence>
<protein>
    <submittedName>
        <fullName evidence="2">Uncharacterized protein</fullName>
    </submittedName>
</protein>
<reference evidence="3" key="2">
    <citation type="submission" date="2015-01" db="EMBL/GenBank/DDBJ databases">
        <title>Evolutionary Origins and Diversification of the Mycorrhizal Mutualists.</title>
        <authorList>
            <consortium name="DOE Joint Genome Institute"/>
            <consortium name="Mycorrhizal Genomics Consortium"/>
            <person name="Kohler A."/>
            <person name="Kuo A."/>
            <person name="Nagy L.G."/>
            <person name="Floudas D."/>
            <person name="Copeland A."/>
            <person name="Barry K.W."/>
            <person name="Cichocki N."/>
            <person name="Veneault-Fourrey C."/>
            <person name="LaButti K."/>
            <person name="Lindquist E.A."/>
            <person name="Lipzen A."/>
            <person name="Lundell T."/>
            <person name="Morin E."/>
            <person name="Murat C."/>
            <person name="Riley R."/>
            <person name="Ohm R."/>
            <person name="Sun H."/>
            <person name="Tunlid A."/>
            <person name="Henrissat B."/>
            <person name="Grigoriev I.V."/>
            <person name="Hibbett D.S."/>
            <person name="Martin F."/>
        </authorList>
    </citation>
    <scope>NUCLEOTIDE SEQUENCE [LARGE SCALE GENOMIC DNA]</scope>
    <source>
        <strain evidence="3">441</strain>
    </source>
</reference>
<evidence type="ECO:0000313" key="3">
    <source>
        <dbReference type="Proteomes" id="UP000054018"/>
    </source>
</evidence>
<reference evidence="2 3" key="1">
    <citation type="submission" date="2014-04" db="EMBL/GenBank/DDBJ databases">
        <authorList>
            <consortium name="DOE Joint Genome Institute"/>
            <person name="Kuo A."/>
            <person name="Kohler A."/>
            <person name="Costa M.D."/>
            <person name="Nagy L.G."/>
            <person name="Floudas D."/>
            <person name="Copeland A."/>
            <person name="Barry K.W."/>
            <person name="Cichocki N."/>
            <person name="Veneault-Fourrey C."/>
            <person name="LaButti K."/>
            <person name="Lindquist E.A."/>
            <person name="Lipzen A."/>
            <person name="Lundell T."/>
            <person name="Morin E."/>
            <person name="Murat C."/>
            <person name="Sun H."/>
            <person name="Tunlid A."/>
            <person name="Henrissat B."/>
            <person name="Grigoriev I.V."/>
            <person name="Hibbett D.S."/>
            <person name="Martin F."/>
            <person name="Nordberg H.P."/>
            <person name="Cantor M.N."/>
            <person name="Hua S.X."/>
        </authorList>
    </citation>
    <scope>NUCLEOTIDE SEQUENCE [LARGE SCALE GENOMIC DNA]</scope>
    <source>
        <strain evidence="2 3">441</strain>
    </source>
</reference>
<evidence type="ECO:0000313" key="2">
    <source>
        <dbReference type="EMBL" id="KIK20892.1"/>
    </source>
</evidence>
<dbReference type="HOGENOM" id="CLU_3107326_0_0_1"/>
<keyword evidence="3" id="KW-1185">Reference proteome</keyword>
<dbReference type="Proteomes" id="UP000054018">
    <property type="component" value="Unassembled WGS sequence"/>
</dbReference>
<gene>
    <name evidence="2" type="ORF">PISMIDRAFT_681872</name>
</gene>
<dbReference type="EMBL" id="KN833758">
    <property type="protein sequence ID" value="KIK20892.1"/>
    <property type="molecule type" value="Genomic_DNA"/>
</dbReference>
<name>A0A0C9ZEL2_9AGAM</name>
<feature type="region of interest" description="Disordered" evidence="1">
    <location>
        <begin position="1"/>
        <end position="21"/>
    </location>
</feature>
<proteinExistence type="predicted"/>
<sequence length="51" mass="5617">MNLCQHPKSSTPSARRGLGEKVQLDHADGAMSTTIRRPSPRFTTLCSCMLE</sequence>
<organism evidence="2 3">
    <name type="scientific">Pisolithus microcarpus 441</name>
    <dbReference type="NCBI Taxonomy" id="765257"/>
    <lineage>
        <taxon>Eukaryota</taxon>
        <taxon>Fungi</taxon>
        <taxon>Dikarya</taxon>
        <taxon>Basidiomycota</taxon>
        <taxon>Agaricomycotina</taxon>
        <taxon>Agaricomycetes</taxon>
        <taxon>Agaricomycetidae</taxon>
        <taxon>Boletales</taxon>
        <taxon>Sclerodermatineae</taxon>
        <taxon>Pisolithaceae</taxon>
        <taxon>Pisolithus</taxon>
    </lineage>
</organism>
<dbReference type="AlphaFoldDB" id="A0A0C9ZEL2"/>
<accession>A0A0C9ZEL2</accession>